<protein>
    <submittedName>
        <fullName evidence="2">Uncharacterized protein</fullName>
    </submittedName>
</protein>
<keyword evidence="3" id="KW-1185">Reference proteome</keyword>
<evidence type="ECO:0000313" key="2">
    <source>
        <dbReference type="EMBL" id="PLW48695.1"/>
    </source>
</evidence>
<sequence length="140" mass="15071">MENQSAANSTPSGTPLGSNQQGQHPPNTAAEETTSQRTGVEPSNTKTGGVTPNRTTNRDTIPLDNVLQSMWQTIPLPNRELAATPANTATARDLGTKETPPNADVGIEGTEGRSHPPTKLFLLRQAKKAMKLKPTRYFRP</sequence>
<comment type="caution">
    <text evidence="2">The sequence shown here is derived from an EMBL/GenBank/DDBJ whole genome shotgun (WGS) entry which is preliminary data.</text>
</comment>
<evidence type="ECO:0000256" key="1">
    <source>
        <dbReference type="SAM" id="MobiDB-lite"/>
    </source>
</evidence>
<feature type="region of interest" description="Disordered" evidence="1">
    <location>
        <begin position="1"/>
        <end position="64"/>
    </location>
</feature>
<organism evidence="2 3">
    <name type="scientific">Puccinia coronata f. sp. avenae</name>
    <dbReference type="NCBI Taxonomy" id="200324"/>
    <lineage>
        <taxon>Eukaryota</taxon>
        <taxon>Fungi</taxon>
        <taxon>Dikarya</taxon>
        <taxon>Basidiomycota</taxon>
        <taxon>Pucciniomycotina</taxon>
        <taxon>Pucciniomycetes</taxon>
        <taxon>Pucciniales</taxon>
        <taxon>Pucciniaceae</taxon>
        <taxon>Puccinia</taxon>
    </lineage>
</organism>
<feature type="region of interest" description="Disordered" evidence="1">
    <location>
        <begin position="89"/>
        <end position="117"/>
    </location>
</feature>
<name>A0A2N5VFC1_9BASI</name>
<proteinExistence type="predicted"/>
<dbReference type="Proteomes" id="UP000235388">
    <property type="component" value="Unassembled WGS sequence"/>
</dbReference>
<dbReference type="AlphaFoldDB" id="A0A2N5VFC1"/>
<gene>
    <name evidence="2" type="ORF">PCANC_15479</name>
</gene>
<evidence type="ECO:0000313" key="3">
    <source>
        <dbReference type="Proteomes" id="UP000235388"/>
    </source>
</evidence>
<accession>A0A2N5VFC1</accession>
<reference evidence="2 3" key="1">
    <citation type="submission" date="2017-11" db="EMBL/GenBank/DDBJ databases">
        <title>De novo assembly and phasing of dikaryotic genomes from two isolates of Puccinia coronata f. sp. avenae, the causal agent of oat crown rust.</title>
        <authorList>
            <person name="Miller M.E."/>
            <person name="Zhang Y."/>
            <person name="Omidvar V."/>
            <person name="Sperschneider J."/>
            <person name="Schwessinger B."/>
            <person name="Raley C."/>
            <person name="Palmer J.M."/>
            <person name="Garnica D."/>
            <person name="Upadhyaya N."/>
            <person name="Rathjen J."/>
            <person name="Taylor J.M."/>
            <person name="Park R.F."/>
            <person name="Dodds P.N."/>
            <person name="Hirsch C.D."/>
            <person name="Kianian S.F."/>
            <person name="Figueroa M."/>
        </authorList>
    </citation>
    <scope>NUCLEOTIDE SEQUENCE [LARGE SCALE GENOMIC DNA]</scope>
    <source>
        <strain evidence="2">12NC29</strain>
    </source>
</reference>
<feature type="compositionally biased region" description="Polar residues" evidence="1">
    <location>
        <begin position="1"/>
        <end position="59"/>
    </location>
</feature>
<dbReference type="EMBL" id="PGCJ01000101">
    <property type="protein sequence ID" value="PLW48695.1"/>
    <property type="molecule type" value="Genomic_DNA"/>
</dbReference>